<feature type="compositionally biased region" description="Low complexity" evidence="2">
    <location>
        <begin position="7"/>
        <end position="52"/>
    </location>
</feature>
<feature type="compositionally biased region" description="Low complexity" evidence="2">
    <location>
        <begin position="69"/>
        <end position="84"/>
    </location>
</feature>
<accession>A0A835GWN2</accession>
<feature type="compositionally biased region" description="Low complexity" evidence="2">
    <location>
        <begin position="141"/>
        <end position="152"/>
    </location>
</feature>
<feature type="coiled-coil region" evidence="1">
    <location>
        <begin position="246"/>
        <end position="273"/>
    </location>
</feature>
<evidence type="ECO:0000313" key="4">
    <source>
        <dbReference type="Proteomes" id="UP000631114"/>
    </source>
</evidence>
<name>A0A835GWN2_9MAGN</name>
<feature type="compositionally biased region" description="Basic and acidic residues" evidence="2">
    <location>
        <begin position="160"/>
        <end position="173"/>
    </location>
</feature>
<dbReference type="EMBL" id="JADFTS010000009">
    <property type="protein sequence ID" value="KAF9587328.1"/>
    <property type="molecule type" value="Genomic_DNA"/>
</dbReference>
<dbReference type="Proteomes" id="UP000631114">
    <property type="component" value="Unassembled WGS sequence"/>
</dbReference>
<evidence type="ECO:0000256" key="1">
    <source>
        <dbReference type="SAM" id="Coils"/>
    </source>
</evidence>
<evidence type="ECO:0000313" key="3">
    <source>
        <dbReference type="EMBL" id="KAF9587328.1"/>
    </source>
</evidence>
<keyword evidence="1" id="KW-0175">Coiled coil</keyword>
<gene>
    <name evidence="3" type="ORF">IFM89_001318</name>
</gene>
<keyword evidence="4" id="KW-1185">Reference proteome</keyword>
<sequence>MATSAFKSTTKRSSNSNSSSSQSSSRNNTNNNSSRLLRSRSLSRGPSPSRGRFVNTVRGSFGHFEAPPSSSSTTTTTTNNNNNQRRSRSVSRPHTNNNNNNNQRRSSVSVARYNHFSDSESDDIDHHTHNSSVNHRQTELSKSYDGYSSHSSALTDEEPRDTHAHKNGTERTIRAVYSQKKTEHPTSDGAQTGMYQVMREQLRHAVEDIRTEIEQGIVKSNHSVLAIDSCFQSQDSDVLQAVSVIRQNYTAKLEQSEKRKQDLLAEIVAEEQRGRELSKIVKELLPDPKNLTVQEKSSLGRKNNDRGWMSKCLTEDAERYIDDFLSNVEDTDISSFDGERSDASSTLGVKKPKDLILHYGESEAAGCSTRSTSLPVEMDGVVLPWLQWETSNDGSPLLCKSKEEVSQFPEDISYGSLLVIIFPNNCYYFSRGFFVCIDLEPMMGGERTACNGSNLFTTSRPSCSIEGGNLSVFTRDDINNRFGDCRSYISRSPARRPKESYFDMDEYLHIQRGEELVLEVWRQRKHISSGALALCSRSCLQL</sequence>
<protein>
    <submittedName>
        <fullName evidence="3">Uncharacterized protein</fullName>
    </submittedName>
</protein>
<dbReference type="PANTHER" id="PTHR34466:SF1">
    <property type="entry name" value="OS06G0609800 PROTEIN"/>
    <property type="match status" value="1"/>
</dbReference>
<evidence type="ECO:0000256" key="2">
    <source>
        <dbReference type="SAM" id="MobiDB-lite"/>
    </source>
</evidence>
<reference evidence="3 4" key="1">
    <citation type="submission" date="2020-10" db="EMBL/GenBank/DDBJ databases">
        <title>The Coptis chinensis genome and diversification of protoberbering-type alkaloids.</title>
        <authorList>
            <person name="Wang B."/>
            <person name="Shu S."/>
            <person name="Song C."/>
            <person name="Liu Y."/>
        </authorList>
    </citation>
    <scope>NUCLEOTIDE SEQUENCE [LARGE SCALE GENOMIC DNA]</scope>
    <source>
        <strain evidence="3">HL-2020</strain>
        <tissue evidence="3">Leaf</tissue>
    </source>
</reference>
<comment type="caution">
    <text evidence="3">The sequence shown here is derived from an EMBL/GenBank/DDBJ whole genome shotgun (WGS) entry which is preliminary data.</text>
</comment>
<organism evidence="3 4">
    <name type="scientific">Coptis chinensis</name>
    <dbReference type="NCBI Taxonomy" id="261450"/>
    <lineage>
        <taxon>Eukaryota</taxon>
        <taxon>Viridiplantae</taxon>
        <taxon>Streptophyta</taxon>
        <taxon>Embryophyta</taxon>
        <taxon>Tracheophyta</taxon>
        <taxon>Spermatophyta</taxon>
        <taxon>Magnoliopsida</taxon>
        <taxon>Ranunculales</taxon>
        <taxon>Ranunculaceae</taxon>
        <taxon>Coptidoideae</taxon>
        <taxon>Coptis</taxon>
    </lineage>
</organism>
<dbReference type="OrthoDB" id="1911931at2759"/>
<dbReference type="AlphaFoldDB" id="A0A835GWN2"/>
<feature type="compositionally biased region" description="Low complexity" evidence="2">
    <location>
        <begin position="92"/>
        <end position="102"/>
    </location>
</feature>
<feature type="region of interest" description="Disordered" evidence="2">
    <location>
        <begin position="1"/>
        <end position="190"/>
    </location>
</feature>
<proteinExistence type="predicted"/>
<dbReference type="PANTHER" id="PTHR34466">
    <property type="entry name" value="OS11G0129800 PROTEIN"/>
    <property type="match status" value="1"/>
</dbReference>